<organism evidence="1 2">
    <name type="scientific">Cryobacterium lyxosi</name>
    <dbReference type="NCBI Taxonomy" id="1259228"/>
    <lineage>
        <taxon>Bacteria</taxon>
        <taxon>Bacillati</taxon>
        <taxon>Actinomycetota</taxon>
        <taxon>Actinomycetes</taxon>
        <taxon>Micrococcales</taxon>
        <taxon>Microbacteriaceae</taxon>
        <taxon>Cryobacterium</taxon>
    </lineage>
</organism>
<evidence type="ECO:0000313" key="1">
    <source>
        <dbReference type="EMBL" id="TFD23826.1"/>
    </source>
</evidence>
<comment type="caution">
    <text evidence="1">The sequence shown here is derived from an EMBL/GenBank/DDBJ whole genome shotgun (WGS) entry which is preliminary data.</text>
</comment>
<keyword evidence="2" id="KW-1185">Reference proteome</keyword>
<accession>A0A4R8ZAV4</accession>
<sequence>MLLFPAAYDDFGAVGMQPAAVNIWNDNVQFAVDRESLVVERGEVAFLARHVELQYTALRAKR</sequence>
<evidence type="ECO:0000313" key="2">
    <source>
        <dbReference type="Proteomes" id="UP000298424"/>
    </source>
</evidence>
<gene>
    <name evidence="1" type="ORF">E3T27_13525</name>
</gene>
<protein>
    <submittedName>
        <fullName evidence="1">Uncharacterized protein</fullName>
    </submittedName>
</protein>
<dbReference type="EMBL" id="SOGT01000015">
    <property type="protein sequence ID" value="TFD23826.1"/>
    <property type="molecule type" value="Genomic_DNA"/>
</dbReference>
<name>A0A4R8ZAV4_9MICO</name>
<dbReference type="RefSeq" id="WP_134573348.1">
    <property type="nucleotide sequence ID" value="NZ_SOGT01000015.1"/>
</dbReference>
<proteinExistence type="predicted"/>
<reference evidence="1 2" key="1">
    <citation type="submission" date="2019-03" db="EMBL/GenBank/DDBJ databases">
        <title>Genomics of glacier-inhabiting Cryobacterium strains.</title>
        <authorList>
            <person name="Liu Q."/>
            <person name="Xin Y.-H."/>
        </authorList>
    </citation>
    <scope>NUCLEOTIDE SEQUENCE [LARGE SCALE GENOMIC DNA]</scope>
    <source>
        <strain evidence="1 2">TMT1-1</strain>
    </source>
</reference>
<dbReference type="Proteomes" id="UP000298424">
    <property type="component" value="Unassembled WGS sequence"/>
</dbReference>
<dbReference type="AlphaFoldDB" id="A0A4R8ZAV4"/>